<dbReference type="GO" id="GO:0016814">
    <property type="term" value="F:hydrolase activity, acting on carbon-nitrogen (but not peptide) bonds, in cyclic amidines"/>
    <property type="evidence" value="ECO:0007669"/>
    <property type="project" value="TreeGrafter"/>
</dbReference>
<proteinExistence type="predicted"/>
<name>A0A6J6H7N5_9ZZZZ</name>
<dbReference type="InterPro" id="IPR052349">
    <property type="entry name" value="Metallo-hydrolase_Enzymes"/>
</dbReference>
<sequence length="403" mass="43361">MQIRNCRLVDEPGRFFDVTVTGEKISAINLSADYVISDTQDQKVIDGKGALLTTSLAEPHAHLDKAFLSERVGNPTGDLMGAINAMEANRHLMTIDDTIARAERAVRLMVSNGVTAIRTHADVTEWNSLDAIEALTEVRNRTRDIVEMQIVALLGWPLSGDLGHANLTLGKKAIELGADILGGCPHLDVDPVGANIALLRLATELGCALDLHTDEHTDAHRVSLEDLADRVIATKFDHSVTASHCVSLGMQAEDVQQRISEKVAQADIGVVALPHTNLFLQGRENLTAPPRGLTAMSKLRMAGVRVAAGADNLQDPFNPLGSGDPLETAALMVLAAHQLPSDAFDAISNTAKSVIGTAESHLKIGDRADLMLIQAESLREAIANRSARSMVMYRGRLTHLTRN</sequence>
<dbReference type="InterPro" id="IPR011059">
    <property type="entry name" value="Metal-dep_hydrolase_composite"/>
</dbReference>
<organism evidence="2">
    <name type="scientific">freshwater metagenome</name>
    <dbReference type="NCBI Taxonomy" id="449393"/>
    <lineage>
        <taxon>unclassified sequences</taxon>
        <taxon>metagenomes</taxon>
        <taxon>ecological metagenomes</taxon>
    </lineage>
</organism>
<feature type="domain" description="Amidohydrolase 3" evidence="1">
    <location>
        <begin position="75"/>
        <end position="396"/>
    </location>
</feature>
<dbReference type="CDD" id="cd01293">
    <property type="entry name" value="Bact_CD"/>
    <property type="match status" value="1"/>
</dbReference>
<evidence type="ECO:0000313" key="2">
    <source>
        <dbReference type="EMBL" id="CAB4607284.1"/>
    </source>
</evidence>
<dbReference type="PANTHER" id="PTHR32027">
    <property type="entry name" value="CYTOSINE DEAMINASE"/>
    <property type="match status" value="1"/>
</dbReference>
<protein>
    <submittedName>
        <fullName evidence="2">Unannotated protein</fullName>
    </submittedName>
</protein>
<dbReference type="AlphaFoldDB" id="A0A6J6H7N5"/>
<dbReference type="PANTHER" id="PTHR32027:SF9">
    <property type="entry name" value="BLL3847 PROTEIN"/>
    <property type="match status" value="1"/>
</dbReference>
<dbReference type="Gene3D" id="2.30.40.10">
    <property type="entry name" value="Urease, subunit C, domain 1"/>
    <property type="match status" value="1"/>
</dbReference>
<dbReference type="EMBL" id="CAEZUN010000135">
    <property type="protein sequence ID" value="CAB4607284.1"/>
    <property type="molecule type" value="Genomic_DNA"/>
</dbReference>
<dbReference type="SUPFAM" id="SSF51556">
    <property type="entry name" value="Metallo-dependent hydrolases"/>
    <property type="match status" value="1"/>
</dbReference>
<dbReference type="SUPFAM" id="SSF51338">
    <property type="entry name" value="Composite domain of metallo-dependent hydrolases"/>
    <property type="match status" value="1"/>
</dbReference>
<dbReference type="InterPro" id="IPR013108">
    <property type="entry name" value="Amidohydro_3"/>
</dbReference>
<gene>
    <name evidence="2" type="ORF">UFOPK1826_01057</name>
</gene>
<evidence type="ECO:0000259" key="1">
    <source>
        <dbReference type="Pfam" id="PF07969"/>
    </source>
</evidence>
<accession>A0A6J6H7N5</accession>
<dbReference type="InterPro" id="IPR032466">
    <property type="entry name" value="Metal_Hydrolase"/>
</dbReference>
<reference evidence="2" key="1">
    <citation type="submission" date="2020-05" db="EMBL/GenBank/DDBJ databases">
        <authorList>
            <person name="Chiriac C."/>
            <person name="Salcher M."/>
            <person name="Ghai R."/>
            <person name="Kavagutti S V."/>
        </authorList>
    </citation>
    <scope>NUCLEOTIDE SEQUENCE</scope>
</reference>
<dbReference type="Gene3D" id="3.20.20.140">
    <property type="entry name" value="Metal-dependent hydrolases"/>
    <property type="match status" value="1"/>
</dbReference>
<dbReference type="Pfam" id="PF07969">
    <property type="entry name" value="Amidohydro_3"/>
    <property type="match status" value="1"/>
</dbReference>